<gene>
    <name evidence="2" type="ORF">SPOG_04052</name>
</gene>
<dbReference type="eggNOG" id="KOG3933">
    <property type="taxonomic scope" value="Eukaryota"/>
</dbReference>
<organism evidence="2 3">
    <name type="scientific">Schizosaccharomyces cryophilus (strain OY26 / ATCC MYA-4695 / CBS 11777 / NBRC 106824 / NRRL Y48691)</name>
    <name type="common">Fission yeast</name>
    <dbReference type="NCBI Taxonomy" id="653667"/>
    <lineage>
        <taxon>Eukaryota</taxon>
        <taxon>Fungi</taxon>
        <taxon>Dikarya</taxon>
        <taxon>Ascomycota</taxon>
        <taxon>Taphrinomycotina</taxon>
        <taxon>Schizosaccharomycetes</taxon>
        <taxon>Schizosaccharomycetales</taxon>
        <taxon>Schizosaccharomycetaceae</taxon>
        <taxon>Schizosaccharomyces</taxon>
    </lineage>
</organism>
<dbReference type="GO" id="GO:0032543">
    <property type="term" value="P:mitochondrial translation"/>
    <property type="evidence" value="ECO:0007669"/>
    <property type="project" value="InterPro"/>
</dbReference>
<dbReference type="PANTHER" id="PTHR13490:SF0">
    <property type="entry name" value="SMALL RIBOSOMAL SUBUNIT PROTEIN MS35"/>
    <property type="match status" value="1"/>
</dbReference>
<reference evidence="2 3" key="1">
    <citation type="journal article" date="2011" name="Science">
        <title>Comparative functional genomics of the fission yeasts.</title>
        <authorList>
            <person name="Rhind N."/>
            <person name="Chen Z."/>
            <person name="Yassour M."/>
            <person name="Thompson D.A."/>
            <person name="Haas B.J."/>
            <person name="Habib N."/>
            <person name="Wapinski I."/>
            <person name="Roy S."/>
            <person name="Lin M.F."/>
            <person name="Heiman D.I."/>
            <person name="Young S.K."/>
            <person name="Furuya K."/>
            <person name="Guo Y."/>
            <person name="Pidoux A."/>
            <person name="Chen H.M."/>
            <person name="Robbertse B."/>
            <person name="Goldberg J.M."/>
            <person name="Aoki K."/>
            <person name="Bayne E.H."/>
            <person name="Berlin A.M."/>
            <person name="Desjardins C.A."/>
            <person name="Dobbs E."/>
            <person name="Dukaj L."/>
            <person name="Fan L."/>
            <person name="FitzGerald M.G."/>
            <person name="French C."/>
            <person name="Gujja S."/>
            <person name="Hansen K."/>
            <person name="Keifenheim D."/>
            <person name="Levin J.Z."/>
            <person name="Mosher R.A."/>
            <person name="Mueller C.A."/>
            <person name="Pfiffner J."/>
            <person name="Priest M."/>
            <person name="Russ C."/>
            <person name="Smialowska A."/>
            <person name="Swoboda P."/>
            <person name="Sykes S.M."/>
            <person name="Vaughn M."/>
            <person name="Vengrova S."/>
            <person name="Yoder R."/>
            <person name="Zeng Q."/>
            <person name="Allshire R."/>
            <person name="Baulcombe D."/>
            <person name="Birren B.W."/>
            <person name="Brown W."/>
            <person name="Ekwall K."/>
            <person name="Kellis M."/>
            <person name="Leatherwood J."/>
            <person name="Levin H."/>
            <person name="Margalit H."/>
            <person name="Martienssen R."/>
            <person name="Nieduszynski C.A."/>
            <person name="Spatafora J.W."/>
            <person name="Friedman N."/>
            <person name="Dalgaard J.Z."/>
            <person name="Baumann P."/>
            <person name="Niki H."/>
            <person name="Regev A."/>
            <person name="Nusbaum C."/>
        </authorList>
    </citation>
    <scope>NUCLEOTIDE SEQUENCE [LARGE SCALE GENOMIC DNA]</scope>
    <source>
        <strain evidence="3">OY26 / ATCC MYA-4695 / CBS 11777 / NBRC 106824 / NRRL Y48691</strain>
    </source>
</reference>
<dbReference type="GeneID" id="25038366"/>
<dbReference type="InterPro" id="IPR019349">
    <property type="entry name" value="Ribosomal_mS35_mit"/>
</dbReference>
<dbReference type="EMBL" id="KE546988">
    <property type="protein sequence ID" value="EPY54159.1"/>
    <property type="molecule type" value="Genomic_DNA"/>
</dbReference>
<dbReference type="STRING" id="653667.S9W6K0"/>
<dbReference type="HOGENOM" id="CLU_072379_1_1_1"/>
<protein>
    <submittedName>
        <fullName evidence="2">Ribosomal protein subunit S24</fullName>
    </submittedName>
</protein>
<feature type="domain" description="Small ribosomal subunit protein mS35 mitochondrial conserved" evidence="1">
    <location>
        <begin position="84"/>
        <end position="205"/>
    </location>
</feature>
<dbReference type="OrthoDB" id="283424at2759"/>
<dbReference type="PANTHER" id="PTHR13490">
    <property type="entry name" value="MITOCHONDRIAL 28S RIBOSOMAL PROTEIN S28"/>
    <property type="match status" value="1"/>
</dbReference>
<dbReference type="InterPro" id="IPR039848">
    <property type="entry name" value="Ribosomal_mS35_mt"/>
</dbReference>
<dbReference type="AlphaFoldDB" id="S9W6K0"/>
<name>S9W6K0_SCHCR</name>
<keyword evidence="2" id="KW-0687">Ribonucleoprotein</keyword>
<dbReference type="RefSeq" id="XP_013021768.1">
    <property type="nucleotide sequence ID" value="XM_013166314.1"/>
</dbReference>
<dbReference type="GO" id="GO:0003735">
    <property type="term" value="F:structural constituent of ribosome"/>
    <property type="evidence" value="ECO:0007669"/>
    <property type="project" value="InterPro"/>
</dbReference>
<dbReference type="Proteomes" id="UP000015464">
    <property type="component" value="Unassembled WGS sequence"/>
</dbReference>
<keyword evidence="2" id="KW-0689">Ribosomal protein</keyword>
<dbReference type="Pfam" id="PF10213">
    <property type="entry name" value="MRP-S28"/>
    <property type="match status" value="1"/>
</dbReference>
<sequence length="218" mass="25719">MLKNYFIKRRLFSTTAFTRFQFSKIVSEPPSSFEPRDNAFMNELEKEMHQSNVSLNLMLEHSKVRQYYRKAAYELPSLTMYAEPYQQRNANQVLTFESPIQMSSTATPISKVVLKFSVENLPNLEQNERHVLKLLAGARYNPETDQVKMSCNKYPSSLQNKLFLAETLNTLVSESKRLKAKFADIPLDTRHIKMKKHEKRFPKHWLEQYQQMSTKKEQ</sequence>
<evidence type="ECO:0000313" key="2">
    <source>
        <dbReference type="EMBL" id="EPY54159.1"/>
    </source>
</evidence>
<dbReference type="GO" id="GO:0005763">
    <property type="term" value="C:mitochondrial small ribosomal subunit"/>
    <property type="evidence" value="ECO:0007669"/>
    <property type="project" value="TreeGrafter"/>
</dbReference>
<proteinExistence type="predicted"/>
<keyword evidence="3" id="KW-1185">Reference proteome</keyword>
<evidence type="ECO:0000259" key="1">
    <source>
        <dbReference type="Pfam" id="PF10213"/>
    </source>
</evidence>
<accession>S9W6K0</accession>
<dbReference type="OMA" id="AMNLKWA"/>
<evidence type="ECO:0000313" key="3">
    <source>
        <dbReference type="Proteomes" id="UP000015464"/>
    </source>
</evidence>